<sequence>MLEFDAETTRLLDSVYQGADVTRRRQESFNALRPGPGETIVDVGCGNGLLTLELARAVGDSGRIVGVDPSEDMRWSAQERCQGQSCVEFAAGSADSLPISSSTIDKAVSVQVFEYLDDIPSALSEIHRVLKPGGVLVIGDIHFDSLVWHSDAPDRMDRMVKAWDHHFAERRVPALLPPLLRETGFLVESVTPITICDTQLKPDGLANMMIILMGGFAEAKNLVPAEEVKNWAEEQRLLADSGRFFFSLTHFVVTARKAV</sequence>
<evidence type="ECO:0000259" key="1">
    <source>
        <dbReference type="Pfam" id="PF08241"/>
    </source>
</evidence>
<dbReference type="PANTHER" id="PTHR43861:SF1">
    <property type="entry name" value="TRANS-ACONITATE 2-METHYLTRANSFERASE"/>
    <property type="match status" value="1"/>
</dbReference>
<organism evidence="2 3">
    <name type="scientific">Roseovarius phycicola</name>
    <dbReference type="NCBI Taxonomy" id="3080976"/>
    <lineage>
        <taxon>Bacteria</taxon>
        <taxon>Pseudomonadati</taxon>
        <taxon>Pseudomonadota</taxon>
        <taxon>Alphaproteobacteria</taxon>
        <taxon>Rhodobacterales</taxon>
        <taxon>Roseobacteraceae</taxon>
        <taxon>Roseovarius</taxon>
    </lineage>
</organism>
<feature type="domain" description="Methyltransferase type 11" evidence="1">
    <location>
        <begin position="41"/>
        <end position="138"/>
    </location>
</feature>
<dbReference type="InterPro" id="IPR013216">
    <property type="entry name" value="Methyltransf_11"/>
</dbReference>
<dbReference type="GO" id="GO:0008168">
    <property type="term" value="F:methyltransferase activity"/>
    <property type="evidence" value="ECO:0007669"/>
    <property type="project" value="UniProtKB-KW"/>
</dbReference>
<name>A0ABZ2HIW6_9RHOB</name>
<dbReference type="Proteomes" id="UP001364156">
    <property type="component" value="Chromosome"/>
</dbReference>
<keyword evidence="2" id="KW-0489">Methyltransferase</keyword>
<dbReference type="GO" id="GO:0032259">
    <property type="term" value="P:methylation"/>
    <property type="evidence" value="ECO:0007669"/>
    <property type="project" value="UniProtKB-KW"/>
</dbReference>
<keyword evidence="3" id="KW-1185">Reference proteome</keyword>
<gene>
    <name evidence="2" type="ORF">RZ517_10580</name>
</gene>
<dbReference type="RefSeq" id="WP_338548205.1">
    <property type="nucleotide sequence ID" value="NZ_CP146069.1"/>
</dbReference>
<dbReference type="InterPro" id="IPR029063">
    <property type="entry name" value="SAM-dependent_MTases_sf"/>
</dbReference>
<keyword evidence="2" id="KW-0808">Transferase</keyword>
<dbReference type="EMBL" id="CP146069">
    <property type="protein sequence ID" value="WWR45255.1"/>
    <property type="molecule type" value="Genomic_DNA"/>
</dbReference>
<dbReference type="CDD" id="cd02440">
    <property type="entry name" value="AdoMet_MTases"/>
    <property type="match status" value="1"/>
</dbReference>
<evidence type="ECO:0000313" key="3">
    <source>
        <dbReference type="Proteomes" id="UP001364156"/>
    </source>
</evidence>
<dbReference type="SUPFAM" id="SSF53335">
    <property type="entry name" value="S-adenosyl-L-methionine-dependent methyltransferases"/>
    <property type="match status" value="1"/>
</dbReference>
<protein>
    <submittedName>
        <fullName evidence="2">Methyltransferase domain-containing protein</fullName>
    </submittedName>
</protein>
<reference evidence="2 3" key="1">
    <citation type="submission" date="2023-10" db="EMBL/GenBank/DDBJ databases">
        <title>Roseovarius strain S88 nov., isolated from a marine algae.</title>
        <authorList>
            <person name="Lee M.W."/>
            <person name="Lee J.K."/>
            <person name="Kim J.M."/>
            <person name="Choi D.G."/>
            <person name="Baek J.H."/>
            <person name="Bayburt H."/>
            <person name="Jung J.J."/>
            <person name="Han D.M."/>
            <person name="Jeon C.O."/>
        </authorList>
    </citation>
    <scope>NUCLEOTIDE SEQUENCE [LARGE SCALE GENOMIC DNA]</scope>
    <source>
        <strain evidence="2 3">S88</strain>
    </source>
</reference>
<accession>A0ABZ2HIW6</accession>
<dbReference type="PANTHER" id="PTHR43861">
    <property type="entry name" value="TRANS-ACONITATE 2-METHYLTRANSFERASE-RELATED"/>
    <property type="match status" value="1"/>
</dbReference>
<dbReference type="Gene3D" id="3.40.50.150">
    <property type="entry name" value="Vaccinia Virus protein VP39"/>
    <property type="match status" value="1"/>
</dbReference>
<evidence type="ECO:0000313" key="2">
    <source>
        <dbReference type="EMBL" id="WWR45255.1"/>
    </source>
</evidence>
<dbReference type="Pfam" id="PF08241">
    <property type="entry name" value="Methyltransf_11"/>
    <property type="match status" value="1"/>
</dbReference>
<proteinExistence type="predicted"/>